<keyword evidence="2" id="KW-1185">Reference proteome</keyword>
<sequence>MSGNGPDATLVVGLHGVLDRHPWIDRVGAGAGLDEDVFGLAVKRAAAYAWSSTALTDPPADNLWDHHDADGDWTPDGRVRQLAWLHASLPRPLNLPGHKRRARRLPVLPVVTVLADALRRIGTVRLTGTHALVPLHRAGDARIELAEVADWFALADPAAAASLTVTVSAPPSVRLAARAAEVCAAARERTYRRMAVTVRKPAGVTAPGLARPLAGTVQAEGLRPALAFRCDVPEWSTDVAAWTTEVFADAVRAVTGLSGPVLVTVGHNGSEA</sequence>
<accession>A0ABW1FKF3</accession>
<organism evidence="1 2">
    <name type="scientific">Streptomyces ramulosus</name>
    <dbReference type="NCBI Taxonomy" id="47762"/>
    <lineage>
        <taxon>Bacteria</taxon>
        <taxon>Bacillati</taxon>
        <taxon>Actinomycetota</taxon>
        <taxon>Actinomycetes</taxon>
        <taxon>Kitasatosporales</taxon>
        <taxon>Streptomycetaceae</taxon>
        <taxon>Streptomyces</taxon>
    </lineage>
</organism>
<comment type="caution">
    <text evidence="1">The sequence shown here is derived from an EMBL/GenBank/DDBJ whole genome shotgun (WGS) entry which is preliminary data.</text>
</comment>
<gene>
    <name evidence="1" type="ORF">ACFP3M_11035</name>
</gene>
<evidence type="ECO:0000313" key="1">
    <source>
        <dbReference type="EMBL" id="MFC5893348.1"/>
    </source>
</evidence>
<reference evidence="2" key="1">
    <citation type="journal article" date="2019" name="Int. J. Syst. Evol. Microbiol.">
        <title>The Global Catalogue of Microorganisms (GCM) 10K type strain sequencing project: providing services to taxonomists for standard genome sequencing and annotation.</title>
        <authorList>
            <consortium name="The Broad Institute Genomics Platform"/>
            <consortium name="The Broad Institute Genome Sequencing Center for Infectious Disease"/>
            <person name="Wu L."/>
            <person name="Ma J."/>
        </authorList>
    </citation>
    <scope>NUCLEOTIDE SEQUENCE [LARGE SCALE GENOMIC DNA]</scope>
    <source>
        <strain evidence="2">CGMCC 1.15809</strain>
    </source>
</reference>
<proteinExistence type="predicted"/>
<dbReference type="RefSeq" id="WP_345079383.1">
    <property type="nucleotide sequence ID" value="NZ_BAAAWG010000004.1"/>
</dbReference>
<dbReference type="Proteomes" id="UP001596241">
    <property type="component" value="Unassembled WGS sequence"/>
</dbReference>
<evidence type="ECO:0000313" key="2">
    <source>
        <dbReference type="Proteomes" id="UP001596241"/>
    </source>
</evidence>
<dbReference type="EMBL" id="JBHSPW010000004">
    <property type="protein sequence ID" value="MFC5893348.1"/>
    <property type="molecule type" value="Genomic_DNA"/>
</dbReference>
<protein>
    <submittedName>
        <fullName evidence="1">Uncharacterized protein</fullName>
    </submittedName>
</protein>
<name>A0ABW1FKF3_9ACTN</name>